<dbReference type="EMBL" id="CP000859">
    <property type="protein sequence ID" value="ABW68867.1"/>
    <property type="molecule type" value="Genomic_DNA"/>
</dbReference>
<dbReference type="AlphaFoldDB" id="A8ZZJ5"/>
<dbReference type="eggNOG" id="COG2091">
    <property type="taxonomic scope" value="Bacteria"/>
</dbReference>
<dbReference type="STRING" id="96561.Dole_3064"/>
<dbReference type="RefSeq" id="WP_012176478.1">
    <property type="nucleotide sequence ID" value="NC_009943.1"/>
</dbReference>
<name>A8ZZJ5_DESOH</name>
<gene>
    <name evidence="3" type="ordered locus">Dole_3064</name>
</gene>
<dbReference type="KEGG" id="dol:Dole_3064"/>
<reference evidence="3 4" key="1">
    <citation type="submission" date="2007-10" db="EMBL/GenBank/DDBJ databases">
        <title>Complete sequence of Desulfococcus oleovorans Hxd3.</title>
        <authorList>
            <consortium name="US DOE Joint Genome Institute"/>
            <person name="Copeland A."/>
            <person name="Lucas S."/>
            <person name="Lapidus A."/>
            <person name="Barry K."/>
            <person name="Glavina del Rio T."/>
            <person name="Dalin E."/>
            <person name="Tice H."/>
            <person name="Pitluck S."/>
            <person name="Kiss H."/>
            <person name="Brettin T."/>
            <person name="Bruce D."/>
            <person name="Detter J.C."/>
            <person name="Han C."/>
            <person name="Schmutz J."/>
            <person name="Larimer F."/>
            <person name="Land M."/>
            <person name="Hauser L."/>
            <person name="Kyrpides N."/>
            <person name="Kim E."/>
            <person name="Wawrik B."/>
            <person name="Richardson P."/>
        </authorList>
    </citation>
    <scope>NUCLEOTIDE SEQUENCE [LARGE SCALE GENOMIC DNA]</scope>
    <source>
        <strain evidence="4">DSM 6200 / JCM 39069 / Hxd3</strain>
    </source>
</reference>
<evidence type="ECO:0000256" key="1">
    <source>
        <dbReference type="ARBA" id="ARBA00022679"/>
    </source>
</evidence>
<dbReference type="GO" id="GO:0008897">
    <property type="term" value="F:holo-[acyl-carrier-protein] synthase activity"/>
    <property type="evidence" value="ECO:0007669"/>
    <property type="project" value="InterPro"/>
</dbReference>
<evidence type="ECO:0000313" key="3">
    <source>
        <dbReference type="EMBL" id="ABW68867.1"/>
    </source>
</evidence>
<feature type="domain" description="4'-phosphopantetheinyl transferase" evidence="2">
    <location>
        <begin position="83"/>
        <end position="169"/>
    </location>
</feature>
<evidence type="ECO:0000313" key="4">
    <source>
        <dbReference type="Proteomes" id="UP000008561"/>
    </source>
</evidence>
<keyword evidence="4" id="KW-1185">Reference proteome</keyword>
<dbReference type="HOGENOM" id="CLU_1501207_0_0_7"/>
<dbReference type="InterPro" id="IPR008278">
    <property type="entry name" value="4-PPantetheinyl_Trfase_dom"/>
</dbReference>
<proteinExistence type="predicted"/>
<dbReference type="GO" id="GO:0000287">
    <property type="term" value="F:magnesium ion binding"/>
    <property type="evidence" value="ECO:0007669"/>
    <property type="project" value="InterPro"/>
</dbReference>
<keyword evidence="1 3" id="KW-0808">Transferase</keyword>
<evidence type="ECO:0000259" key="2">
    <source>
        <dbReference type="Pfam" id="PF01648"/>
    </source>
</evidence>
<dbReference type="Proteomes" id="UP000008561">
    <property type="component" value="Chromosome"/>
</dbReference>
<organism evidence="3 4">
    <name type="scientific">Desulfosudis oleivorans (strain DSM 6200 / JCM 39069 / Hxd3)</name>
    <name type="common">Desulfococcus oleovorans</name>
    <dbReference type="NCBI Taxonomy" id="96561"/>
    <lineage>
        <taxon>Bacteria</taxon>
        <taxon>Pseudomonadati</taxon>
        <taxon>Thermodesulfobacteriota</taxon>
        <taxon>Desulfobacteria</taxon>
        <taxon>Desulfobacterales</taxon>
        <taxon>Desulfosudaceae</taxon>
        <taxon>Desulfosudis</taxon>
    </lineage>
</organism>
<dbReference type="SUPFAM" id="SSF56214">
    <property type="entry name" value="4'-phosphopantetheinyl transferase"/>
    <property type="match status" value="1"/>
</dbReference>
<dbReference type="Gene3D" id="3.90.470.20">
    <property type="entry name" value="4'-phosphopantetheinyl transferase domain"/>
    <property type="match status" value="1"/>
</dbReference>
<dbReference type="Pfam" id="PF01648">
    <property type="entry name" value="ACPS"/>
    <property type="match status" value="1"/>
</dbReference>
<sequence length="202" mass="22095">MSTLYPVICPVSETFKSLPLGRRPAALSRMAKNAVTLSAEKIGLPVPVTFQKNDRGAPVAEKGVWWSASHKPDYVAGVVSTFPIGIDVEKILPRSESLIAKAVSPAEAALFSRDRWTIFFRCWTAKEAALKSRGVGIADLSRCRVVSVVNDTRLVVRFNGANLSVEQFFFDHHVASVTRPDQCVVAWTVSDCEAMANRSSTL</sequence>
<dbReference type="InterPro" id="IPR037143">
    <property type="entry name" value="4-PPantetheinyl_Trfase_dom_sf"/>
</dbReference>
<protein>
    <submittedName>
        <fullName evidence="3">4'-phosphopantetheinyl transferase</fullName>
    </submittedName>
</protein>
<accession>A8ZZJ5</accession>